<evidence type="ECO:0000256" key="1">
    <source>
        <dbReference type="SAM" id="Phobius"/>
    </source>
</evidence>
<dbReference type="EMBL" id="CP014228">
    <property type="protein sequence ID" value="AMD87643.1"/>
    <property type="molecule type" value="Genomic_DNA"/>
</dbReference>
<protein>
    <submittedName>
        <fullName evidence="2">Uncharacterized protein</fullName>
    </submittedName>
</protein>
<reference evidence="3" key="1">
    <citation type="submission" date="2016-02" db="EMBL/GenBank/DDBJ databases">
        <authorList>
            <person name="Holder M.E."/>
            <person name="Ajami N.J."/>
            <person name="Petrosino J.F."/>
        </authorList>
    </citation>
    <scope>NUCLEOTIDE SEQUENCE [LARGE SCALE GENOMIC DNA]</scope>
    <source>
        <strain evidence="3">CCUG 36733</strain>
    </source>
</reference>
<evidence type="ECO:0000313" key="2">
    <source>
        <dbReference type="EMBL" id="AMD87643.1"/>
    </source>
</evidence>
<keyword evidence="1" id="KW-1133">Transmembrane helix</keyword>
<accession>A0A0X8JFW1</accession>
<dbReference type="KEGG" id="ard:AXF14_08650"/>
<dbReference type="AlphaFoldDB" id="A0A0X8JFW1"/>
<keyword evidence="1" id="KW-0472">Membrane</keyword>
<dbReference type="RefSeq" id="WP_067942542.1">
    <property type="nucleotide sequence ID" value="NZ_CP014228.1"/>
</dbReference>
<dbReference type="Proteomes" id="UP000065220">
    <property type="component" value="Chromosome"/>
</dbReference>
<name>A0A0X8JFW1_ACTRD</name>
<dbReference type="STRING" id="111015.AXF14_08650"/>
<proteinExistence type="predicted"/>
<feature type="transmembrane region" description="Helical" evidence="1">
    <location>
        <begin position="223"/>
        <end position="240"/>
    </location>
</feature>
<gene>
    <name evidence="2" type="ORF">AXF14_08650</name>
</gene>
<organism evidence="2 3">
    <name type="scientific">Actinomyces radicidentis</name>
    <dbReference type="NCBI Taxonomy" id="111015"/>
    <lineage>
        <taxon>Bacteria</taxon>
        <taxon>Bacillati</taxon>
        <taxon>Actinomycetota</taxon>
        <taxon>Actinomycetes</taxon>
        <taxon>Actinomycetales</taxon>
        <taxon>Actinomycetaceae</taxon>
        <taxon>Actinomyces</taxon>
    </lineage>
</organism>
<keyword evidence="1" id="KW-0812">Transmembrane</keyword>
<keyword evidence="3" id="KW-1185">Reference proteome</keyword>
<feature type="transmembrane region" description="Helical" evidence="1">
    <location>
        <begin position="31"/>
        <end position="53"/>
    </location>
</feature>
<sequence>MSALTHSTPTSTTPSARGASAPITASRLVRLLAPTSAWFVLGVLVIEVVALVIDGVLDARAHQAVDVTMTASAFAELALLAGLVRAAGCWGLLRGAIDAGVSRHTVRRAALGSLGLLVLLQLPAGTILVVTAVGTPGIVVTAPGGPAGLVLDYAVTCLAVKVLGVLARATWRGHPTVASLVLLAALVVGSPTLLGDQGLLGVLQWLLPGIGLLTIPIGEGLTHLGWALLVGPGVLTWFITRWEPGR</sequence>
<feature type="transmembrane region" description="Helical" evidence="1">
    <location>
        <begin position="114"/>
        <end position="135"/>
    </location>
</feature>
<feature type="transmembrane region" description="Helical" evidence="1">
    <location>
        <begin position="179"/>
        <end position="203"/>
    </location>
</feature>
<feature type="transmembrane region" description="Helical" evidence="1">
    <location>
        <begin position="147"/>
        <end position="167"/>
    </location>
</feature>
<feature type="transmembrane region" description="Helical" evidence="1">
    <location>
        <begin position="73"/>
        <end position="93"/>
    </location>
</feature>
<evidence type="ECO:0000313" key="3">
    <source>
        <dbReference type="Proteomes" id="UP000065220"/>
    </source>
</evidence>